<gene>
    <name evidence="1" type="ORF">HMPREF9390_0899</name>
</gene>
<protein>
    <submittedName>
        <fullName evidence="1">Uncharacterized protein</fullName>
    </submittedName>
</protein>
<evidence type="ECO:0000313" key="2">
    <source>
        <dbReference type="Proteomes" id="UP000003857"/>
    </source>
</evidence>
<comment type="caution">
    <text evidence="1">The sequence shown here is derived from an EMBL/GenBank/DDBJ whole genome shotgun (WGS) entry which is preliminary data.</text>
</comment>
<reference evidence="1 2" key="1">
    <citation type="submission" date="2011-01" db="EMBL/GenBank/DDBJ databases">
        <authorList>
            <person name="Muzny D."/>
            <person name="Qin X."/>
            <person name="Buhay C."/>
            <person name="Dugan-Rocha S."/>
            <person name="Ding Y."/>
            <person name="Chen G."/>
            <person name="Hawes A."/>
            <person name="Holder M."/>
            <person name="Jhangiani S."/>
            <person name="Johnson A."/>
            <person name="Khan Z."/>
            <person name="Li Z."/>
            <person name="Liu W."/>
            <person name="Liu X."/>
            <person name="Perez L."/>
            <person name="Shen H."/>
            <person name="Wang Q."/>
            <person name="Watt J."/>
            <person name="Xi L."/>
            <person name="Xin Y."/>
            <person name="Zhou J."/>
            <person name="Deng J."/>
            <person name="Jiang H."/>
            <person name="Liu Y."/>
            <person name="Qu J."/>
            <person name="Song X.-Z."/>
            <person name="Zhang L."/>
            <person name="Villasana D."/>
            <person name="Johnson A."/>
            <person name="Liu J."/>
            <person name="Liyanage D."/>
            <person name="Lorensuhewa L."/>
            <person name="Robinson T."/>
            <person name="Song A."/>
            <person name="Song B.-B."/>
            <person name="Dinh H."/>
            <person name="Thornton R."/>
            <person name="Coyle M."/>
            <person name="Francisco L."/>
            <person name="Jackson L."/>
            <person name="Javaid M."/>
            <person name="Korchina V."/>
            <person name="Kovar C."/>
            <person name="Mata R."/>
            <person name="Mathew T."/>
            <person name="Ngo R."/>
            <person name="Nguyen L."/>
            <person name="Nguyen N."/>
            <person name="Okwuonu G."/>
            <person name="Ongeri F."/>
            <person name="Pham C."/>
            <person name="Simmons D."/>
            <person name="Wilczek-Boney K."/>
            <person name="Hale W."/>
            <person name="Jakkamsetti A."/>
            <person name="Pham P."/>
            <person name="Ruth R."/>
            <person name="San Lucas F."/>
            <person name="Warren J."/>
            <person name="Zhang J."/>
            <person name="Zhao Z."/>
            <person name="Zhou C."/>
            <person name="Zhu D."/>
            <person name="Lee S."/>
            <person name="Bess C."/>
            <person name="Blankenburg K."/>
            <person name="Forbes L."/>
            <person name="Fu Q."/>
            <person name="Gubbala S."/>
            <person name="Hirani K."/>
            <person name="Jayaseelan J.C."/>
            <person name="Lara F."/>
            <person name="Munidasa M."/>
            <person name="Palculict T."/>
            <person name="Patil S."/>
            <person name="Pu L.-L."/>
            <person name="Saada N."/>
            <person name="Tang L."/>
            <person name="Weissenberger G."/>
            <person name="Zhu Y."/>
            <person name="Hemphill L."/>
            <person name="Shang Y."/>
            <person name="Youmans B."/>
            <person name="Ayvaz T."/>
            <person name="Ross M."/>
            <person name="Santibanez J."/>
            <person name="Aqrawi P."/>
            <person name="Gross S."/>
            <person name="Joshi V."/>
            <person name="Fowler G."/>
            <person name="Nazareth L."/>
            <person name="Reid J."/>
            <person name="Worley K."/>
            <person name="Petrosino J."/>
            <person name="Highlander S."/>
            <person name="Gibbs R."/>
        </authorList>
    </citation>
    <scope>NUCLEOTIDE SEQUENCE [LARGE SCALE GENOMIC DNA]</scope>
    <source>
        <strain evidence="1 2">SK405</strain>
    </source>
</reference>
<dbReference type="AlphaFoldDB" id="A0ABC9PE45"/>
<sequence>MPESSTFPTFSALFLNKISQKIQNLKRMMVSFFSTALTPYQIEDDKGA</sequence>
<dbReference type="Proteomes" id="UP000003857">
    <property type="component" value="Unassembled WGS sequence"/>
</dbReference>
<dbReference type="EMBL" id="AEWZ01000002">
    <property type="protein sequence ID" value="EGC25110.1"/>
    <property type="molecule type" value="Genomic_DNA"/>
</dbReference>
<name>A0ABC9PE45_STRSA</name>
<accession>A0ABC9PE45</accession>
<proteinExistence type="predicted"/>
<organism evidence="1 2">
    <name type="scientific">Streptococcus sanguinis SK405</name>
    <dbReference type="NCBI Taxonomy" id="888817"/>
    <lineage>
        <taxon>Bacteria</taxon>
        <taxon>Bacillati</taxon>
        <taxon>Bacillota</taxon>
        <taxon>Bacilli</taxon>
        <taxon>Lactobacillales</taxon>
        <taxon>Streptococcaceae</taxon>
        <taxon>Streptococcus</taxon>
    </lineage>
</organism>
<evidence type="ECO:0000313" key="1">
    <source>
        <dbReference type="EMBL" id="EGC25110.1"/>
    </source>
</evidence>